<dbReference type="EMBL" id="CAJMWY010003985">
    <property type="protein sequence ID" value="CAE6513281.1"/>
    <property type="molecule type" value="Genomic_DNA"/>
</dbReference>
<protein>
    <submittedName>
        <fullName evidence="1">Uncharacterized protein</fullName>
    </submittedName>
</protein>
<reference evidence="1" key="1">
    <citation type="submission" date="2021-01" db="EMBL/GenBank/DDBJ databases">
        <authorList>
            <person name="Kaushik A."/>
        </authorList>
    </citation>
    <scope>NUCLEOTIDE SEQUENCE</scope>
    <source>
        <strain evidence="1">AG4-RS23</strain>
    </source>
</reference>
<evidence type="ECO:0000313" key="1">
    <source>
        <dbReference type="EMBL" id="CAE6513281.1"/>
    </source>
</evidence>
<name>A0A8H3D6X4_9AGAM</name>
<dbReference type="Proteomes" id="UP000663861">
    <property type="component" value="Unassembled WGS sequence"/>
</dbReference>
<accession>A0A8H3D6X4</accession>
<evidence type="ECO:0000313" key="2">
    <source>
        <dbReference type="Proteomes" id="UP000663861"/>
    </source>
</evidence>
<feature type="non-terminal residue" evidence="1">
    <location>
        <position position="1"/>
    </location>
</feature>
<dbReference type="AlphaFoldDB" id="A0A8H3D6X4"/>
<proteinExistence type="predicted"/>
<comment type="caution">
    <text evidence="1">The sequence shown here is derived from an EMBL/GenBank/DDBJ whole genome shotgun (WGS) entry which is preliminary data.</text>
</comment>
<sequence>MRSAHTETIKDIENILREYDVFTEQLKDVPIPDIPIPRYAALPVRDAWLCTLCASSADPCRVFLTDKNSRRAHFTAKHDKLPPRQRGDYLRACKVQTYCSNYNLNSNLFEVFEPTEALLAPGEPFVTHSATAEELEKTLLADYSPAELPKTRGDSLKTTAPL</sequence>
<gene>
    <name evidence="1" type="ORF">RDB_LOCUS142029</name>
</gene>
<organism evidence="1 2">
    <name type="scientific">Rhizoctonia solani</name>
    <dbReference type="NCBI Taxonomy" id="456999"/>
    <lineage>
        <taxon>Eukaryota</taxon>
        <taxon>Fungi</taxon>
        <taxon>Dikarya</taxon>
        <taxon>Basidiomycota</taxon>
        <taxon>Agaricomycotina</taxon>
        <taxon>Agaricomycetes</taxon>
        <taxon>Cantharellales</taxon>
        <taxon>Ceratobasidiaceae</taxon>
        <taxon>Rhizoctonia</taxon>
    </lineage>
</organism>